<proteinExistence type="predicted"/>
<dbReference type="KEGG" id="sfl:SF0687"/>
<organism evidence="1 2">
    <name type="scientific">Shigella flexneri</name>
    <dbReference type="NCBI Taxonomy" id="623"/>
    <lineage>
        <taxon>Bacteria</taxon>
        <taxon>Pseudomonadati</taxon>
        <taxon>Pseudomonadota</taxon>
        <taxon>Gammaproteobacteria</taxon>
        <taxon>Enterobacterales</taxon>
        <taxon>Enterobacteriaceae</taxon>
        <taxon>Shigella</taxon>
    </lineage>
</organism>
<dbReference type="PATRIC" id="fig|198214.7.peg.801"/>
<name>A0A0H2UXW8_SHIFL</name>
<dbReference type="OMA" id="RCAEQME"/>
<protein>
    <submittedName>
        <fullName evidence="1">Bacteriophage protein</fullName>
    </submittedName>
</protein>
<dbReference type="AlphaFoldDB" id="A0A0H2UXW8"/>
<dbReference type="Proteomes" id="UP000001006">
    <property type="component" value="Chromosome"/>
</dbReference>
<reference evidence="1 2" key="1">
    <citation type="journal article" date="2002" name="Nucleic Acids Res.">
        <title>Genome sequence of Shigella flexneri 2a: insights into pathogenicity through comparison with genomes of Escherichia coli K12 and O157.</title>
        <authorList>
            <person name="Jin Q."/>
            <person name="Yuan Z."/>
            <person name="Xu J."/>
            <person name="Wang Y."/>
            <person name="Shen Y."/>
            <person name="Lu W."/>
            <person name="Wang J."/>
            <person name="Liu H."/>
            <person name="Yang J."/>
            <person name="Yang F."/>
            <person name="Zhang X."/>
            <person name="Zhang J."/>
            <person name="Yang G."/>
            <person name="Wu H."/>
            <person name="Qu D."/>
            <person name="Dong J."/>
            <person name="Sun L."/>
            <person name="Xue Y."/>
            <person name="Zhao A."/>
            <person name="Gao Y."/>
            <person name="Zhu J."/>
            <person name="Kan B."/>
            <person name="Ding K."/>
            <person name="Chen S."/>
            <person name="Cheng H."/>
            <person name="Yao Z."/>
            <person name="He B."/>
            <person name="Chen R."/>
            <person name="Ma D."/>
            <person name="Qiang B."/>
            <person name="Wen Y."/>
            <person name="Hou Y."/>
            <person name="Yu J."/>
        </authorList>
    </citation>
    <scope>NUCLEOTIDE SEQUENCE [LARGE SCALE GENOMIC DNA]</scope>
    <source>
        <strain evidence="2">301 / Serotype 2a</strain>
    </source>
</reference>
<keyword evidence="2" id="KW-1185">Reference proteome</keyword>
<dbReference type="EMBL" id="AE005674">
    <property type="protein sequence ID" value="AAN42322.1"/>
    <property type="molecule type" value="Genomic_DNA"/>
</dbReference>
<gene>
    <name evidence="1" type="ordered locus">SF0687</name>
</gene>
<dbReference type="RefSeq" id="NP_706615.1">
    <property type="nucleotide sequence ID" value="NC_004337.2"/>
</dbReference>
<dbReference type="PaxDb" id="198214-SF0687"/>
<accession>A0A0H2VVN5</accession>
<accession>A0A0H2UXW8</accession>
<evidence type="ECO:0000313" key="1">
    <source>
        <dbReference type="EMBL" id="AAN42322.1"/>
    </source>
</evidence>
<dbReference type="GeneID" id="1023671"/>
<sequence length="85" mass="9872">MNNQTMTFTPEQLRKHAQEMLRHAEQLEKTGITKDAIRKDMVPALRELMQAKHRAQKAVDELVDCVAELETRVGKFEKLVQEALR</sequence>
<dbReference type="HOGENOM" id="CLU_2508338_0_0_6"/>
<dbReference type="RefSeq" id="WP_001064799.1">
    <property type="nucleotide sequence ID" value="NZ_BSBP01000182.1"/>
</dbReference>
<evidence type="ECO:0000313" key="2">
    <source>
        <dbReference type="Proteomes" id="UP000001006"/>
    </source>
</evidence>